<feature type="domain" description="Carrier" evidence="3">
    <location>
        <begin position="549"/>
        <end position="630"/>
    </location>
</feature>
<dbReference type="GO" id="GO:0031177">
    <property type="term" value="F:phosphopantetheine binding"/>
    <property type="evidence" value="ECO:0007669"/>
    <property type="project" value="InterPro"/>
</dbReference>
<evidence type="ECO:0000256" key="2">
    <source>
        <dbReference type="ARBA" id="ARBA00022553"/>
    </source>
</evidence>
<dbReference type="SUPFAM" id="SSF56801">
    <property type="entry name" value="Acetyl-CoA synthetase-like"/>
    <property type="match status" value="1"/>
</dbReference>
<dbReference type="InterPro" id="IPR036736">
    <property type="entry name" value="ACP-like_sf"/>
</dbReference>
<dbReference type="NCBIfam" id="TIGR01746">
    <property type="entry name" value="Thioester-redct"/>
    <property type="match status" value="1"/>
</dbReference>
<reference evidence="4 5" key="1">
    <citation type="submission" date="2016-07" db="EMBL/GenBank/DDBJ databases">
        <title>Draft genome of the white-rot fungus Obba rivulosa 3A-2.</title>
        <authorList>
            <consortium name="DOE Joint Genome Institute"/>
            <person name="Miettinen O."/>
            <person name="Riley R."/>
            <person name="Acob R."/>
            <person name="Barry K."/>
            <person name="Cullen D."/>
            <person name="De Vries R."/>
            <person name="Hainaut M."/>
            <person name="Hatakka A."/>
            <person name="Henrissat B."/>
            <person name="Hilden K."/>
            <person name="Kuo R."/>
            <person name="Labutti K."/>
            <person name="Lipzen A."/>
            <person name="Makela M.R."/>
            <person name="Sandor L."/>
            <person name="Spatafora J.W."/>
            <person name="Grigoriev I.V."/>
            <person name="Hibbett D.S."/>
        </authorList>
    </citation>
    <scope>NUCLEOTIDE SEQUENCE [LARGE SCALE GENOMIC DNA]</scope>
    <source>
        <strain evidence="4 5">3A-2</strain>
    </source>
</reference>
<dbReference type="InterPro" id="IPR000873">
    <property type="entry name" value="AMP-dep_synth/lig_dom"/>
</dbReference>
<dbReference type="PROSITE" id="PS50075">
    <property type="entry name" value="CARRIER"/>
    <property type="match status" value="1"/>
</dbReference>
<dbReference type="InterPro" id="IPR051414">
    <property type="entry name" value="Adenylate-forming_Reductase"/>
</dbReference>
<evidence type="ECO:0000313" key="5">
    <source>
        <dbReference type="Proteomes" id="UP000250043"/>
    </source>
</evidence>
<dbReference type="Gene3D" id="3.40.50.720">
    <property type="entry name" value="NAD(P)-binding Rossmann-like Domain"/>
    <property type="match status" value="1"/>
</dbReference>
<dbReference type="InterPro" id="IPR013120">
    <property type="entry name" value="FAR_NAD-bd"/>
</dbReference>
<accession>A0A8E2DMU4</accession>
<dbReference type="SUPFAM" id="SSF51735">
    <property type="entry name" value="NAD(P)-binding Rossmann-fold domains"/>
    <property type="match status" value="1"/>
</dbReference>
<evidence type="ECO:0000313" key="4">
    <source>
        <dbReference type="EMBL" id="OCH88468.1"/>
    </source>
</evidence>
<dbReference type="SMART" id="SM00823">
    <property type="entry name" value="PKS_PP"/>
    <property type="match status" value="1"/>
</dbReference>
<dbReference type="InterPro" id="IPR042099">
    <property type="entry name" value="ANL_N_sf"/>
</dbReference>
<proteinExistence type="predicted"/>
<keyword evidence="2" id="KW-0597">Phosphoprotein</keyword>
<organism evidence="4 5">
    <name type="scientific">Obba rivulosa</name>
    <dbReference type="NCBI Taxonomy" id="1052685"/>
    <lineage>
        <taxon>Eukaryota</taxon>
        <taxon>Fungi</taxon>
        <taxon>Dikarya</taxon>
        <taxon>Basidiomycota</taxon>
        <taxon>Agaricomycotina</taxon>
        <taxon>Agaricomycetes</taxon>
        <taxon>Polyporales</taxon>
        <taxon>Gelatoporiaceae</taxon>
        <taxon>Obba</taxon>
    </lineage>
</organism>
<dbReference type="Pfam" id="PF23562">
    <property type="entry name" value="AMP-binding_C_3"/>
    <property type="match status" value="1"/>
</dbReference>
<dbReference type="OrthoDB" id="429813at2759"/>
<gene>
    <name evidence="4" type="ORF">OBBRIDRAFT_758149</name>
</gene>
<sequence>MSTPDRSILSLTELVQRRANDLPDKIACYTGIDEPGSPLRSLTYSQVLRAVDRLCAYYSSEGVLPESARDDIPSEGVAAILTTTAIDLSLLEVALAKLGLSPLLISGNNSVPAVAHLCKITHASHLIFGAKYASEVKEVEKILAEEGYQLVLVEEKRFPLWGIGGVDATHIEAYCPRLTPEQEHYRTAVILHSSGSTGFPKPVFVSHKGFIANLSITLPQPSFSALPVYHGFGHYSSFRCMYHAVPFTLFPPHLPLTTTNICRIIKASPTHCTQCVAVPYVIKLLAESEEGIRALAKFDVVSYSGAAFPDELGDRLTQAGVNILSHYGSTETGGLLSSKRDFARDKAWNWLRIHGPVADYITLEDRGAGTFELVVRDGYPAKIVSNRPDNSYATKDLFVKHHERGNWVKYFGRLDDTIVQLLGEKTNPVPIELTIRGNSPYVSEAIVFGTGRPQIGCLILPSDLGMEISKDRDTFMSTIWPAIEKANSEAPSHSQLLPEMIHILPYGTEVPVATKMSILRSACYAKFKDIIDNVYDRYERGEGGSKLSFNELDLERFLYNAFIHTLGPVRTEQLDKRTDLFAFGVDSLQAVRVRNICQARLNLHGRQLAQNVVYENPSIEKLVDHILTIRSGGTVAPSNDDQHALVVSMAEKWYSKLHHSSMCSLRKNGISIRPHVVVLTGATGFLGAYILQQLVVSPDVSRVLCLVRADSHENAIARVQKSLQSRKLRLPLEEMAKIDALAANVNQENLGLRADEYEQIRSTATIIIHNAWPVNFLLGVDSFDEHLGGVVNLINLCFQSNTPTQARFFFSSSIATQGASSGIVPEDFSQSPATALQSGYGHSKWVAEKICEHAAKLNVTNIRVLRIGQLVGDTTNGVWNETEAWPLMFKTAETIGALPHLDEELSWIPIDVAARAITEIATHPLLPDGAVYHIVNPQFTNWDAILAGLRSAGLKFDTVAPELWLGLLDKSDASPEQNPTRKLLSYYQNRIARKSDRKQIRFSVNATTVLSDSIGNCAAIPENLVQKWVDNWRDSGFLRGTSVTSM</sequence>
<dbReference type="PANTHER" id="PTHR43439">
    <property type="entry name" value="PHENYLACETATE-COENZYME A LIGASE"/>
    <property type="match status" value="1"/>
</dbReference>
<evidence type="ECO:0000256" key="1">
    <source>
        <dbReference type="ARBA" id="ARBA00022450"/>
    </source>
</evidence>
<dbReference type="PROSITE" id="PS00455">
    <property type="entry name" value="AMP_BINDING"/>
    <property type="match status" value="1"/>
</dbReference>
<dbReference type="InterPro" id="IPR020845">
    <property type="entry name" value="AMP-binding_CS"/>
</dbReference>
<dbReference type="InterPro" id="IPR010080">
    <property type="entry name" value="Thioester_reductase-like_dom"/>
</dbReference>
<name>A0A8E2DMU4_9APHY</name>
<dbReference type="Pfam" id="PF00501">
    <property type="entry name" value="AMP-binding"/>
    <property type="match status" value="1"/>
</dbReference>
<evidence type="ECO:0000259" key="3">
    <source>
        <dbReference type="PROSITE" id="PS50075"/>
    </source>
</evidence>
<dbReference type="Pfam" id="PF00550">
    <property type="entry name" value="PP-binding"/>
    <property type="match status" value="1"/>
</dbReference>
<dbReference type="AlphaFoldDB" id="A0A8E2DMU4"/>
<dbReference type="InterPro" id="IPR009081">
    <property type="entry name" value="PP-bd_ACP"/>
</dbReference>
<dbReference type="Gene3D" id="3.40.50.12780">
    <property type="entry name" value="N-terminal domain of ligase-like"/>
    <property type="match status" value="1"/>
</dbReference>
<dbReference type="EMBL" id="KV722452">
    <property type="protein sequence ID" value="OCH88468.1"/>
    <property type="molecule type" value="Genomic_DNA"/>
</dbReference>
<dbReference type="Pfam" id="PF07993">
    <property type="entry name" value="NAD_binding_4"/>
    <property type="match status" value="1"/>
</dbReference>
<keyword evidence="1" id="KW-0596">Phosphopantetheine</keyword>
<dbReference type="PANTHER" id="PTHR43439:SF2">
    <property type="entry name" value="ENZYME, PUTATIVE (JCVI)-RELATED"/>
    <property type="match status" value="1"/>
</dbReference>
<dbReference type="SUPFAM" id="SSF47336">
    <property type="entry name" value="ACP-like"/>
    <property type="match status" value="1"/>
</dbReference>
<dbReference type="InterPro" id="IPR036291">
    <property type="entry name" value="NAD(P)-bd_dom_sf"/>
</dbReference>
<dbReference type="InterPro" id="IPR020806">
    <property type="entry name" value="PKS_PP-bd"/>
</dbReference>
<dbReference type="Proteomes" id="UP000250043">
    <property type="component" value="Unassembled WGS sequence"/>
</dbReference>
<protein>
    <submittedName>
        <fullName evidence="4">L-aminoadipate-semialdehyde dehydrogenase</fullName>
    </submittedName>
</protein>
<dbReference type="Gene3D" id="1.10.1200.10">
    <property type="entry name" value="ACP-like"/>
    <property type="match status" value="1"/>
</dbReference>
<keyword evidence="5" id="KW-1185">Reference proteome</keyword>